<dbReference type="InterPro" id="IPR036034">
    <property type="entry name" value="PDZ_sf"/>
</dbReference>
<gene>
    <name evidence="8 9 10 11 12" type="primary">Card14</name>
</gene>
<dbReference type="RefSeq" id="XP_040606080.1">
    <property type="nucleotide sequence ID" value="XM_040750146.1"/>
</dbReference>
<evidence type="ECO:0000256" key="1">
    <source>
        <dbReference type="ARBA" id="ARBA00022553"/>
    </source>
</evidence>
<evidence type="ECO:0000259" key="4">
    <source>
        <dbReference type="PROSITE" id="PS50052"/>
    </source>
</evidence>
<evidence type="ECO:0000259" key="5">
    <source>
        <dbReference type="PROSITE" id="PS50106"/>
    </source>
</evidence>
<dbReference type="PANTHER" id="PTHR14559">
    <property type="entry name" value="CASPASE RECRUITMENT DOMAIN FAMILY"/>
    <property type="match status" value="1"/>
</dbReference>
<dbReference type="PROSITE" id="PS50106">
    <property type="entry name" value="PDZ"/>
    <property type="match status" value="1"/>
</dbReference>
<feature type="domain" description="Guanylate kinase-like" evidence="4">
    <location>
        <begin position="864"/>
        <end position="996"/>
    </location>
</feature>
<dbReference type="GeneID" id="101841536"/>
<feature type="coiled-coil region" evidence="3">
    <location>
        <begin position="257"/>
        <end position="374"/>
    </location>
</feature>
<evidence type="ECO:0000313" key="7">
    <source>
        <dbReference type="Proteomes" id="UP000886700"/>
    </source>
</evidence>
<dbReference type="InterPro" id="IPR008144">
    <property type="entry name" value="Guanylate_kin-like_dom"/>
</dbReference>
<sequence length="1010" mass="114255">MAELCRVDSTLTTLDEERLWDMLESHRCKIVQSICPSRLTPYLRQAKVLGQLDEEEVLHSPRFTNSAMRVGHLLDLLKARGKNGAVAFLESLKFHNPDVYTLVTGLQPDIDFSTFSGLMETSKLTECLAGAISSLQEELAQEKAQKEVLLRRCQQLKEHLGSAEARAEGLRQLEADHSRMKREVSAHFHEVLKLKDEMLSLSMHYSNALREKELAATRCHSLQEELYLVKQELQRASLVSSCERESRERSLRMASDLEPEGEELNRLKEENEKLRSMTFSLVEKDILEQSLDEARESKQELVNRIHSLRERAAAAERQQKQYWEEKEQTLLQFRKTQVDCELYREKMTTLQGQVAELQKERDQAYTARDRAQMEISQRLVEKDALRRRVFELTEQVCELRTQLRRLQAEPSGGPKQESGARELCLRGKQRLVRMHAMCPPDDSDCSLLSSTESRLWWDLMSTSSREQMDSFRSSSPMPPSQQSLYKRVAEDFLEDPDSLSFPEVLEVCRLSGATGDDTDTDLEYEMLDGTDLYQSEDSLQESSRSPNASERLCLSARSSVPVRRRPARKILSQVTVLAFQGDALLEQIGVIGGNLTGIFIHRVTPGSAADEMALRPGTQIMMVDYKPTEPSLRATLENTTLEQAVGLLRRVNGSCYLSVKINTEGYKNLIQDLDAKVVTSGDSFYIRVNLAMQRKGGGELHAHCNDVLHVTDTMFQGRSCWHAHHVNPYTMKDLEPGTIPNYSQAQQQLLALIQDMTQRRTAPRKPSGGPQKLVRIVSVDKASISPGPLSSSFDQGQLASGRGEGGSRACLWAESCFTLAPYTLVHPHRPARPRPVLLVPRAVGKILSKKLCLLQGFKQCPAEYLSQEEYTTWNQRGDIIQEGEAIGDHHWVTRHAVESLMNTGTHALLDVRLDSVRTLHRMDIFPIIIHVSVNEKTAKKLRKGLQRLGTSEDQFLEAARQEEGDLDRVPCLYSSLASDSWSDPDSLLSCVRLAIADEQKKVVWTEQSPC</sequence>
<evidence type="ECO:0000313" key="9">
    <source>
        <dbReference type="RefSeq" id="XP_040606078.1"/>
    </source>
</evidence>
<dbReference type="InterPro" id="IPR001315">
    <property type="entry name" value="CARD"/>
</dbReference>
<feature type="domain" description="PDZ" evidence="5">
    <location>
        <begin position="589"/>
        <end position="663"/>
    </location>
</feature>
<evidence type="ECO:0000256" key="3">
    <source>
        <dbReference type="SAM" id="Coils"/>
    </source>
</evidence>
<dbReference type="InterPro" id="IPR011029">
    <property type="entry name" value="DEATH-like_dom_sf"/>
</dbReference>
<dbReference type="RefSeq" id="XP_040606081.1">
    <property type="nucleotide sequence ID" value="XM_040750147.1"/>
</dbReference>
<dbReference type="SUPFAM" id="SSF50156">
    <property type="entry name" value="PDZ domain-like"/>
    <property type="match status" value="1"/>
</dbReference>
<dbReference type="Gene3D" id="2.30.30.40">
    <property type="entry name" value="SH3 Domains"/>
    <property type="match status" value="1"/>
</dbReference>
<accession>A0ABM2XTQ7</accession>
<dbReference type="InterPro" id="IPR001478">
    <property type="entry name" value="PDZ"/>
</dbReference>
<dbReference type="SUPFAM" id="SSF52540">
    <property type="entry name" value="P-loop containing nucleoside triphosphate hydrolases"/>
    <property type="match status" value="1"/>
</dbReference>
<dbReference type="Gene3D" id="3.40.50.300">
    <property type="entry name" value="P-loop containing nucleotide triphosphate hydrolases"/>
    <property type="match status" value="1"/>
</dbReference>
<proteinExistence type="predicted"/>
<dbReference type="PROSITE" id="PS50052">
    <property type="entry name" value="GUANYLATE_KINASE_2"/>
    <property type="match status" value="1"/>
</dbReference>
<keyword evidence="2 3" id="KW-0175">Coiled coil</keyword>
<keyword evidence="7" id="KW-1185">Reference proteome</keyword>
<dbReference type="PANTHER" id="PTHR14559:SF1">
    <property type="entry name" value="CASPASE RECRUITMENT DOMAIN-CONTAINING PROTEIN 14"/>
    <property type="match status" value="1"/>
</dbReference>
<evidence type="ECO:0000313" key="12">
    <source>
        <dbReference type="RefSeq" id="XP_040606081.1"/>
    </source>
</evidence>
<dbReference type="SMART" id="SM00228">
    <property type="entry name" value="PDZ"/>
    <property type="match status" value="1"/>
</dbReference>
<feature type="domain" description="CARD" evidence="6">
    <location>
        <begin position="15"/>
        <end position="107"/>
    </location>
</feature>
<dbReference type="Pfam" id="PF00619">
    <property type="entry name" value="CARD"/>
    <property type="match status" value="1"/>
</dbReference>
<evidence type="ECO:0000256" key="2">
    <source>
        <dbReference type="ARBA" id="ARBA00023054"/>
    </source>
</evidence>
<feature type="coiled-coil region" evidence="3">
    <location>
        <begin position="132"/>
        <end position="173"/>
    </location>
</feature>
<dbReference type="RefSeq" id="XP_040606077.1">
    <property type="nucleotide sequence ID" value="XM_040750143.1"/>
</dbReference>
<evidence type="ECO:0000259" key="6">
    <source>
        <dbReference type="PROSITE" id="PS50209"/>
    </source>
</evidence>
<dbReference type="Gene3D" id="2.30.42.10">
    <property type="match status" value="1"/>
</dbReference>
<keyword evidence="1" id="KW-0597">Phosphoprotein</keyword>
<evidence type="ECO:0000313" key="11">
    <source>
        <dbReference type="RefSeq" id="XP_040606080.1"/>
    </source>
</evidence>
<evidence type="ECO:0000313" key="10">
    <source>
        <dbReference type="RefSeq" id="XP_040606079.1"/>
    </source>
</evidence>
<dbReference type="CDD" id="cd06736">
    <property type="entry name" value="PDZ_CARD11_CARD14-like"/>
    <property type="match status" value="1"/>
</dbReference>
<protein>
    <submittedName>
        <fullName evidence="8 9">Caspase recruitment domain-containing protein 14 isoform X1</fullName>
    </submittedName>
</protein>
<dbReference type="SUPFAM" id="SSF47986">
    <property type="entry name" value="DEATH domain"/>
    <property type="match status" value="1"/>
</dbReference>
<dbReference type="RefSeq" id="XP_040606079.1">
    <property type="nucleotide sequence ID" value="XM_040750145.1"/>
</dbReference>
<dbReference type="PROSITE" id="PS50209">
    <property type="entry name" value="CARD"/>
    <property type="match status" value="1"/>
</dbReference>
<evidence type="ECO:0000313" key="8">
    <source>
        <dbReference type="RefSeq" id="XP_040606077.1"/>
    </source>
</evidence>
<reference evidence="8 9" key="1">
    <citation type="submission" date="2025-05" db="UniProtKB">
        <authorList>
            <consortium name="RefSeq"/>
        </authorList>
    </citation>
    <scope>IDENTIFICATION</scope>
    <source>
        <tissue evidence="8 9">Liver</tissue>
    </source>
</reference>
<organism evidence="7 11">
    <name type="scientific">Mesocricetus auratus</name>
    <name type="common">Golden hamster</name>
    <dbReference type="NCBI Taxonomy" id="10036"/>
    <lineage>
        <taxon>Eukaryota</taxon>
        <taxon>Metazoa</taxon>
        <taxon>Chordata</taxon>
        <taxon>Craniata</taxon>
        <taxon>Vertebrata</taxon>
        <taxon>Euteleostomi</taxon>
        <taxon>Mammalia</taxon>
        <taxon>Eutheria</taxon>
        <taxon>Euarchontoglires</taxon>
        <taxon>Glires</taxon>
        <taxon>Rodentia</taxon>
        <taxon>Myomorpha</taxon>
        <taxon>Muroidea</taxon>
        <taxon>Cricetidae</taxon>
        <taxon>Cricetinae</taxon>
        <taxon>Mesocricetus</taxon>
    </lineage>
</organism>
<dbReference type="InterPro" id="IPR027417">
    <property type="entry name" value="P-loop_NTPase"/>
</dbReference>
<dbReference type="Gene3D" id="1.10.533.10">
    <property type="entry name" value="Death Domain, Fas"/>
    <property type="match status" value="1"/>
</dbReference>
<dbReference type="Proteomes" id="UP000886700">
    <property type="component" value="Unplaced"/>
</dbReference>
<dbReference type="RefSeq" id="XP_040606078.1">
    <property type="nucleotide sequence ID" value="XM_040750144.1"/>
</dbReference>
<name>A0ABM2XTQ7_MESAU</name>